<dbReference type="Proteomes" id="UP000516305">
    <property type="component" value="Chromosome"/>
</dbReference>
<evidence type="ECO:0000313" key="3">
    <source>
        <dbReference type="Proteomes" id="UP000516305"/>
    </source>
</evidence>
<evidence type="ECO:0000256" key="1">
    <source>
        <dbReference type="SAM" id="SignalP"/>
    </source>
</evidence>
<dbReference type="RefSeq" id="WP_210757117.1">
    <property type="nucleotide sequence ID" value="NZ_CP060139.1"/>
</dbReference>
<keyword evidence="3" id="KW-1185">Reference proteome</keyword>
<keyword evidence="1" id="KW-0732">Signal</keyword>
<feature type="signal peptide" evidence="1">
    <location>
        <begin position="1"/>
        <end position="21"/>
    </location>
</feature>
<evidence type="ECO:0000313" key="2">
    <source>
        <dbReference type="EMBL" id="QNR22551.1"/>
    </source>
</evidence>
<gene>
    <name evidence="2" type="ORF">H4K34_09130</name>
</gene>
<dbReference type="AlphaFoldDB" id="A0A7H0VA03"/>
<sequence>MKSLSYLVLLCCILCGKTLSAQDQYRLEIDTLNYQSRSGGTLLFPASNWDPFQTAQINLGFNFPFMDTVISSVKLEASGRLVFDARHHYWLDLNTIAWLRAAPGLSSSPVRLIRESFSNGSQKVILQFENARFDHNPSKAINFQIWFNEHDASLSFHMGPHDSIDVQNLSMGPFLAYSKLESLNPLKFEQYHCWYGSLGQLKDTLVENRSFNAFPNYHLNGLWEENTLISLIPNNGIGQAEIRKTDYQFIPTRDRILLPEGQFQYRICQLNGLCLEEGRIQESLDLESLKPGLYLIQFAADQQVQTLKIQIL</sequence>
<dbReference type="EMBL" id="CP060139">
    <property type="protein sequence ID" value="QNR22551.1"/>
    <property type="molecule type" value="Genomic_DNA"/>
</dbReference>
<protein>
    <recommendedName>
        <fullName evidence="4">Secretion system C-terminal sorting domain-containing protein</fullName>
    </recommendedName>
</protein>
<proteinExistence type="predicted"/>
<evidence type="ECO:0008006" key="4">
    <source>
        <dbReference type="Google" id="ProtNLM"/>
    </source>
</evidence>
<name>A0A7H0VA03_9FLAO</name>
<dbReference type="KEGG" id="chyd:H4K34_09130"/>
<organism evidence="2 3">
    <name type="scientific">Croceimicrobium hydrocarbonivorans</name>
    <dbReference type="NCBI Taxonomy" id="2761580"/>
    <lineage>
        <taxon>Bacteria</taxon>
        <taxon>Pseudomonadati</taxon>
        <taxon>Bacteroidota</taxon>
        <taxon>Flavobacteriia</taxon>
        <taxon>Flavobacteriales</taxon>
        <taxon>Owenweeksiaceae</taxon>
        <taxon>Croceimicrobium</taxon>
    </lineage>
</organism>
<feature type="chain" id="PRO_5028819680" description="Secretion system C-terminal sorting domain-containing protein" evidence="1">
    <location>
        <begin position="22"/>
        <end position="312"/>
    </location>
</feature>
<reference evidence="2 3" key="1">
    <citation type="submission" date="2020-08" db="EMBL/GenBank/DDBJ databases">
        <title>Croceimicrobium hydrocarbonivorans gen. nov., sp. nov., a novel marine bacterium isolated from a bacterial consortium that degrades polyethylene terephthalate.</title>
        <authorList>
            <person name="Liu R."/>
        </authorList>
    </citation>
    <scope>NUCLEOTIDE SEQUENCE [LARGE SCALE GENOMIC DNA]</scope>
    <source>
        <strain evidence="2 3">A20-9</strain>
    </source>
</reference>
<accession>A0A7H0VA03</accession>